<dbReference type="PANTHER" id="PTHR16515:SF49">
    <property type="entry name" value="GASTRULA ZINC FINGER PROTEIN XLCGF49.1-LIKE-RELATED"/>
    <property type="match status" value="1"/>
</dbReference>
<evidence type="ECO:0000256" key="8">
    <source>
        <dbReference type="ARBA" id="ARBA00023163"/>
    </source>
</evidence>
<feature type="region of interest" description="Disordered" evidence="11">
    <location>
        <begin position="608"/>
        <end position="630"/>
    </location>
</feature>
<keyword evidence="5" id="KW-0862">Zinc</keyword>
<comment type="caution">
    <text evidence="13">The sequence shown here is derived from an EMBL/GenBank/DDBJ whole genome shotgun (WGS) entry which is preliminary data.</text>
</comment>
<dbReference type="FunFam" id="3.30.160.60:FF:000100">
    <property type="entry name" value="Zinc finger 45-like"/>
    <property type="match status" value="2"/>
</dbReference>
<feature type="domain" description="C2H2-type" evidence="12">
    <location>
        <begin position="445"/>
        <end position="473"/>
    </location>
</feature>
<gene>
    <name evidence="13" type="ORF">RUM43_007746</name>
</gene>
<feature type="domain" description="C2H2-type" evidence="12">
    <location>
        <begin position="417"/>
        <end position="444"/>
    </location>
</feature>
<feature type="domain" description="C2H2-type" evidence="12">
    <location>
        <begin position="158"/>
        <end position="186"/>
    </location>
</feature>
<keyword evidence="7" id="KW-0238">DNA-binding</keyword>
<feature type="domain" description="C2H2-type" evidence="12">
    <location>
        <begin position="827"/>
        <end position="854"/>
    </location>
</feature>
<dbReference type="InterPro" id="IPR050331">
    <property type="entry name" value="Zinc_finger"/>
</dbReference>
<dbReference type="Pfam" id="PF00096">
    <property type="entry name" value="zf-C2H2"/>
    <property type="match status" value="10"/>
</dbReference>
<feature type="domain" description="C2H2-type" evidence="12">
    <location>
        <begin position="771"/>
        <end position="798"/>
    </location>
</feature>
<dbReference type="GO" id="GO:0003677">
    <property type="term" value="F:DNA binding"/>
    <property type="evidence" value="ECO:0007669"/>
    <property type="project" value="UniProtKB-KW"/>
</dbReference>
<dbReference type="FunFam" id="3.30.160.60:FF:001289">
    <property type="entry name" value="Zinc finger protein 574"/>
    <property type="match status" value="1"/>
</dbReference>
<dbReference type="FunFam" id="3.30.160.60:FF:000690">
    <property type="entry name" value="Zinc finger protein 354C"/>
    <property type="match status" value="2"/>
</dbReference>
<dbReference type="PANTHER" id="PTHR16515">
    <property type="entry name" value="PR DOMAIN ZINC FINGER PROTEIN"/>
    <property type="match status" value="1"/>
</dbReference>
<proteinExistence type="predicted"/>
<evidence type="ECO:0000256" key="7">
    <source>
        <dbReference type="ARBA" id="ARBA00023125"/>
    </source>
</evidence>
<dbReference type="Gene3D" id="3.30.160.60">
    <property type="entry name" value="Classic Zinc Finger"/>
    <property type="match status" value="16"/>
</dbReference>
<feature type="domain" description="C2H2-type" evidence="12">
    <location>
        <begin position="714"/>
        <end position="736"/>
    </location>
</feature>
<dbReference type="GO" id="GO:0003682">
    <property type="term" value="F:chromatin binding"/>
    <property type="evidence" value="ECO:0007669"/>
    <property type="project" value="UniProtKB-ARBA"/>
</dbReference>
<evidence type="ECO:0000256" key="1">
    <source>
        <dbReference type="ARBA" id="ARBA00004123"/>
    </source>
</evidence>
<dbReference type="GO" id="GO:0040029">
    <property type="term" value="P:epigenetic regulation of gene expression"/>
    <property type="evidence" value="ECO:0007669"/>
    <property type="project" value="UniProtKB-ARBA"/>
</dbReference>
<dbReference type="Pfam" id="PF12171">
    <property type="entry name" value="zf-C2H2_jaz"/>
    <property type="match status" value="1"/>
</dbReference>
<feature type="domain" description="C2H2-type" evidence="12">
    <location>
        <begin position="883"/>
        <end position="911"/>
    </location>
</feature>
<dbReference type="SUPFAM" id="SSF57667">
    <property type="entry name" value="beta-beta-alpha zinc fingers"/>
    <property type="match status" value="11"/>
</dbReference>
<dbReference type="AlphaFoldDB" id="A0AAN8PMQ1"/>
<evidence type="ECO:0000256" key="2">
    <source>
        <dbReference type="ARBA" id="ARBA00022723"/>
    </source>
</evidence>
<feature type="domain" description="C2H2-type" evidence="12">
    <location>
        <begin position="799"/>
        <end position="826"/>
    </location>
</feature>
<feature type="compositionally biased region" description="Basic and acidic residues" evidence="11">
    <location>
        <begin position="608"/>
        <end position="620"/>
    </location>
</feature>
<sequence>MKLNFRSRSESYRLEEQDETDNVMSIDELEEPSDSDERPDEDLENADEMLEKRIVICQDGDTPAENAAYTVFEIEYVEVSDKEDSKTKDEIKCVMRDLSGNLVQLNIEEENESRAQPTTSSKPKESIKCPLCKKTISRSFSIHLRTDHRNHFDQANATTCNLCGKTIASLHSYIRHVKLVHEKLKEFICDTCGRCFGEKSKLKEHFRIHTMEYPFECNTCGKRVRTTGSLRSHQKLHYDSKVLKCDYCDERFRFNQQRIHHTRRHHTKEKPFACDLCDRRFEVKQELKRHLFVHTSVNRFECNYCGRKFKQKRYLLNHLKSHSELLLVLNQAYRGWSGSHENSKPKIQNVEVLIALPVETTIKEESDILPESIKAGASTSDRENQKNQNTDLLGKPKGEKSKKKKRVVMKSRKTGTFNCDRCEKVCTTEKYLERHIKVHDKKKLFICHLCGKEFKHNYALHRHVRTVHENRRDFECDLCGRAFLEKSVRDDHRRIHTGECPYVCQTCGKAFKTMASLCAHRKIHTDSFPHGCTFCPKRFRFKQQLLGHLTMHTGEKKHFCDICGRGFGVRWDLTRHRPIHNKTKDFVCAYCGMTFTCKKYVQRHTKSHQKDAQAQEKERQQPASVPNVDLSMPMPVPLPVSYIILPNQTEGNVCVLTITESKTRRLPPTTGSPMVEPSSRVPPTSIKSEPTEWECSGNSIKQEVKVDIKSPEGWKCVECNKQFASEKLLERHQKTHLVLGLFICHVCGKSLKKKGALIRHVRNVHEGRRDWICDICGKGFPEKSVREDHRRTHTGECPYVCHACGKAFKTMASLCIHSKVHVNDFPYRCTYCPGKFRWKTQLNGHLTTHTGEKKHKCDVCGKAFGVKCDLNRHKHVHSDEKPFSCTMCDYSFSQKRYLKKHEVSRHRNEVQKRENL</sequence>
<feature type="region of interest" description="Disordered" evidence="11">
    <location>
        <begin position="1"/>
        <end position="46"/>
    </location>
</feature>
<dbReference type="InterPro" id="IPR022755">
    <property type="entry name" value="Znf_C2H2_jaz"/>
</dbReference>
<evidence type="ECO:0000256" key="9">
    <source>
        <dbReference type="ARBA" id="ARBA00023242"/>
    </source>
</evidence>
<dbReference type="EMBL" id="JAWJWE010000003">
    <property type="protein sequence ID" value="KAK6639473.1"/>
    <property type="molecule type" value="Genomic_DNA"/>
</dbReference>
<organism evidence="13 14">
    <name type="scientific">Polyplax serrata</name>
    <name type="common">Common mouse louse</name>
    <dbReference type="NCBI Taxonomy" id="468196"/>
    <lineage>
        <taxon>Eukaryota</taxon>
        <taxon>Metazoa</taxon>
        <taxon>Ecdysozoa</taxon>
        <taxon>Arthropoda</taxon>
        <taxon>Hexapoda</taxon>
        <taxon>Insecta</taxon>
        <taxon>Pterygota</taxon>
        <taxon>Neoptera</taxon>
        <taxon>Paraneoptera</taxon>
        <taxon>Psocodea</taxon>
        <taxon>Troctomorpha</taxon>
        <taxon>Phthiraptera</taxon>
        <taxon>Anoplura</taxon>
        <taxon>Polyplacidae</taxon>
        <taxon>Polyplax</taxon>
    </lineage>
</organism>
<evidence type="ECO:0000256" key="6">
    <source>
        <dbReference type="ARBA" id="ARBA00023015"/>
    </source>
</evidence>
<feature type="region of interest" description="Disordered" evidence="11">
    <location>
        <begin position="665"/>
        <end position="692"/>
    </location>
</feature>
<keyword evidence="4 10" id="KW-0863">Zinc-finger</keyword>
<evidence type="ECO:0000256" key="10">
    <source>
        <dbReference type="PROSITE-ProRule" id="PRU00042"/>
    </source>
</evidence>
<feature type="domain" description="C2H2-type" evidence="12">
    <location>
        <begin position="586"/>
        <end position="613"/>
    </location>
</feature>
<comment type="subcellular location">
    <subcellularLocation>
        <location evidence="1">Nucleus</location>
    </subcellularLocation>
</comment>
<feature type="domain" description="C2H2-type" evidence="12">
    <location>
        <begin position="300"/>
        <end position="323"/>
    </location>
</feature>
<accession>A0AAN8PMQ1</accession>
<feature type="domain" description="C2H2-type" evidence="12">
    <location>
        <begin position="215"/>
        <end position="242"/>
    </location>
</feature>
<evidence type="ECO:0000313" key="14">
    <source>
        <dbReference type="Proteomes" id="UP001372834"/>
    </source>
</evidence>
<name>A0AAN8PMQ1_POLSC</name>
<keyword evidence="6" id="KW-0805">Transcription regulation</keyword>
<keyword evidence="3" id="KW-0677">Repeat</keyword>
<evidence type="ECO:0000256" key="3">
    <source>
        <dbReference type="ARBA" id="ARBA00022737"/>
    </source>
</evidence>
<feature type="domain" description="C2H2-type" evidence="12">
    <location>
        <begin position="742"/>
        <end position="770"/>
    </location>
</feature>
<feature type="domain" description="C2H2-type" evidence="12">
    <location>
        <begin position="474"/>
        <end position="501"/>
    </location>
</feature>
<feature type="domain" description="C2H2-type" evidence="12">
    <location>
        <begin position="502"/>
        <end position="529"/>
    </location>
</feature>
<feature type="domain" description="C2H2-type" evidence="12">
    <location>
        <begin position="187"/>
        <end position="214"/>
    </location>
</feature>
<feature type="domain" description="C2H2-type" evidence="12">
    <location>
        <begin position="558"/>
        <end position="585"/>
    </location>
</feature>
<dbReference type="SMART" id="SM00355">
    <property type="entry name" value="ZnF_C2H2"/>
    <property type="match status" value="21"/>
</dbReference>
<evidence type="ECO:0000256" key="11">
    <source>
        <dbReference type="SAM" id="MobiDB-lite"/>
    </source>
</evidence>
<evidence type="ECO:0000313" key="13">
    <source>
        <dbReference type="EMBL" id="KAK6639473.1"/>
    </source>
</evidence>
<dbReference type="InterPro" id="IPR036236">
    <property type="entry name" value="Znf_C2H2_sf"/>
</dbReference>
<dbReference type="FunFam" id="3.30.160.60:FF:000446">
    <property type="entry name" value="Zinc finger protein"/>
    <property type="match status" value="1"/>
</dbReference>
<feature type="domain" description="C2H2-type" evidence="12">
    <location>
        <begin position="530"/>
        <end position="557"/>
    </location>
</feature>
<keyword evidence="2" id="KW-0479">Metal-binding</keyword>
<feature type="domain" description="C2H2-type" evidence="12">
    <location>
        <begin position="243"/>
        <end position="271"/>
    </location>
</feature>
<dbReference type="GO" id="GO:0008270">
    <property type="term" value="F:zinc ion binding"/>
    <property type="evidence" value="ECO:0007669"/>
    <property type="project" value="UniProtKB-KW"/>
</dbReference>
<dbReference type="PROSITE" id="PS00028">
    <property type="entry name" value="ZINC_FINGER_C2H2_1"/>
    <property type="match status" value="20"/>
</dbReference>
<feature type="domain" description="C2H2-type" evidence="12">
    <location>
        <begin position="855"/>
        <end position="882"/>
    </location>
</feature>
<protein>
    <recommendedName>
        <fullName evidence="12">C2H2-type domain-containing protein</fullName>
    </recommendedName>
</protein>
<evidence type="ECO:0000259" key="12">
    <source>
        <dbReference type="PROSITE" id="PS50157"/>
    </source>
</evidence>
<dbReference type="GO" id="GO:0000785">
    <property type="term" value="C:chromatin"/>
    <property type="evidence" value="ECO:0007669"/>
    <property type="project" value="UniProtKB-ARBA"/>
</dbReference>
<dbReference type="GO" id="GO:0006357">
    <property type="term" value="P:regulation of transcription by RNA polymerase II"/>
    <property type="evidence" value="ECO:0007669"/>
    <property type="project" value="UniProtKB-ARBA"/>
</dbReference>
<dbReference type="Proteomes" id="UP001372834">
    <property type="component" value="Unassembled WGS sequence"/>
</dbReference>
<feature type="domain" description="C2H2-type" evidence="12">
    <location>
        <begin position="272"/>
        <end position="299"/>
    </location>
</feature>
<feature type="compositionally biased region" description="Acidic residues" evidence="11">
    <location>
        <begin position="16"/>
        <end position="46"/>
    </location>
</feature>
<dbReference type="PROSITE" id="PS50157">
    <property type="entry name" value="ZINC_FINGER_C2H2_2"/>
    <property type="match status" value="20"/>
</dbReference>
<dbReference type="GO" id="GO:0005634">
    <property type="term" value="C:nucleus"/>
    <property type="evidence" value="ECO:0007669"/>
    <property type="project" value="UniProtKB-SubCell"/>
</dbReference>
<dbReference type="InterPro" id="IPR013087">
    <property type="entry name" value="Znf_C2H2_type"/>
</dbReference>
<dbReference type="FunFam" id="3.30.160.60:FF:002343">
    <property type="entry name" value="Zinc finger protein 33A"/>
    <property type="match status" value="2"/>
</dbReference>
<keyword evidence="9" id="KW-0539">Nucleus</keyword>
<feature type="region of interest" description="Disordered" evidence="11">
    <location>
        <begin position="375"/>
        <end position="408"/>
    </location>
</feature>
<keyword evidence="8" id="KW-0804">Transcription</keyword>
<reference evidence="13 14" key="1">
    <citation type="submission" date="2023-10" db="EMBL/GenBank/DDBJ databases">
        <title>Genomes of two closely related lineages of the louse Polyplax serrata with different host specificities.</title>
        <authorList>
            <person name="Martinu J."/>
            <person name="Tarabai H."/>
            <person name="Stefka J."/>
            <person name="Hypsa V."/>
        </authorList>
    </citation>
    <scope>NUCLEOTIDE SEQUENCE [LARGE SCALE GENOMIC DNA]</scope>
    <source>
        <strain evidence="13">HR10_N</strain>
    </source>
</reference>
<evidence type="ECO:0000256" key="5">
    <source>
        <dbReference type="ARBA" id="ARBA00022833"/>
    </source>
</evidence>
<evidence type="ECO:0000256" key="4">
    <source>
        <dbReference type="ARBA" id="ARBA00022771"/>
    </source>
</evidence>